<feature type="transmembrane region" description="Helical" evidence="1">
    <location>
        <begin position="14"/>
        <end position="34"/>
    </location>
</feature>
<keyword evidence="1" id="KW-1133">Transmembrane helix</keyword>
<dbReference type="RefSeq" id="WP_092789482.1">
    <property type="nucleotide sequence ID" value="NZ_FNXF01000001.1"/>
</dbReference>
<dbReference type="OrthoDB" id="9848579at2"/>
<protein>
    <submittedName>
        <fullName evidence="2">Uncharacterized protein</fullName>
    </submittedName>
</protein>
<proteinExistence type="predicted"/>
<feature type="transmembrane region" description="Helical" evidence="1">
    <location>
        <begin position="46"/>
        <end position="65"/>
    </location>
</feature>
<dbReference type="STRING" id="173990.SAMN05660691_00322"/>
<evidence type="ECO:0000256" key="1">
    <source>
        <dbReference type="SAM" id="Phobius"/>
    </source>
</evidence>
<keyword evidence="1" id="KW-0472">Membrane</keyword>
<dbReference type="Proteomes" id="UP000199371">
    <property type="component" value="Unassembled WGS sequence"/>
</dbReference>
<evidence type="ECO:0000313" key="2">
    <source>
        <dbReference type="EMBL" id="SEH58397.1"/>
    </source>
</evidence>
<gene>
    <name evidence="2" type="ORF">SAMN05660691_00322</name>
</gene>
<reference evidence="3" key="1">
    <citation type="submission" date="2016-10" db="EMBL/GenBank/DDBJ databases">
        <authorList>
            <person name="Varghese N."/>
            <person name="Submissions S."/>
        </authorList>
    </citation>
    <scope>NUCLEOTIDE SEQUENCE [LARGE SCALE GENOMIC DNA]</scope>
    <source>
        <strain evidence="3">DSM 17616</strain>
    </source>
</reference>
<feature type="transmembrane region" description="Helical" evidence="1">
    <location>
        <begin position="77"/>
        <end position="100"/>
    </location>
</feature>
<sequence length="148" mass="16631">MENMFSHHNFKTKLAYWTLAVSSLVGAITMALVVPQLITSGSETSMYVLVSALLVMLVLNTYFAYSIYQRSEKALTLCLWLYGLQIIGFKTEYLSFSLSFGFQLTFSWSFDSFSFSVNVAAVIIWFIVYSALKSVRKAKLTKGSAHAN</sequence>
<dbReference type="EMBL" id="FNXF01000001">
    <property type="protein sequence ID" value="SEH58397.1"/>
    <property type="molecule type" value="Genomic_DNA"/>
</dbReference>
<name>A0A1H6JFF0_9GAMM</name>
<keyword evidence="1" id="KW-0812">Transmembrane</keyword>
<organism evidence="2 3">
    <name type="scientific">Rheinheimera pacifica</name>
    <dbReference type="NCBI Taxonomy" id="173990"/>
    <lineage>
        <taxon>Bacteria</taxon>
        <taxon>Pseudomonadati</taxon>
        <taxon>Pseudomonadota</taxon>
        <taxon>Gammaproteobacteria</taxon>
        <taxon>Chromatiales</taxon>
        <taxon>Chromatiaceae</taxon>
        <taxon>Rheinheimera</taxon>
    </lineage>
</organism>
<accession>A0A1H6JFF0</accession>
<keyword evidence="3" id="KW-1185">Reference proteome</keyword>
<dbReference type="AlphaFoldDB" id="A0A1H6JFF0"/>
<feature type="transmembrane region" description="Helical" evidence="1">
    <location>
        <begin position="112"/>
        <end position="132"/>
    </location>
</feature>
<evidence type="ECO:0000313" key="3">
    <source>
        <dbReference type="Proteomes" id="UP000199371"/>
    </source>
</evidence>